<evidence type="ECO:0000256" key="2">
    <source>
        <dbReference type="ARBA" id="ARBA00010350"/>
    </source>
</evidence>
<dbReference type="CDD" id="cd10430">
    <property type="entry name" value="BI-1"/>
    <property type="match status" value="1"/>
</dbReference>
<sequence length="263" mass="29348">MDSFSSFFDSQPGSRSWSYDSLKNLRQISPSVQNHLKRTLVIRLTEIHSVFTVYLTLCCALVASAFGAYLHVLWNIGGILTTIGCFGSMIWLLSYIVVLLVQQKRLSLLFLSAVLEGASVGPLIKVAVDFDPSILITAFVGTAIAFICFSGAAMLARRREYLYLGGLLSSGLSMLMWLQFASSIFGGSASIFKFELYFGLLIFVGYMVVDTQDIIEKAHLGDMDYVKHSLTLFTDFVAVFVRVLIIMLKNSADKEDKKKRRRN</sequence>
<accession>A0A3P6DTZ0</accession>
<dbReference type="InterPro" id="IPR006213">
    <property type="entry name" value="Bax_inhbtr1_CS"/>
</dbReference>
<feature type="transmembrane region" description="Helical" evidence="6">
    <location>
        <begin position="134"/>
        <end position="155"/>
    </location>
</feature>
<evidence type="ECO:0000313" key="7">
    <source>
        <dbReference type="EMBL" id="VDD25475.1"/>
    </source>
</evidence>
<gene>
    <name evidence="7" type="ORF">BOLC2T10881H</name>
</gene>
<dbReference type="PANTHER" id="PTHR23291">
    <property type="entry name" value="BAX INHIBITOR-RELATED"/>
    <property type="match status" value="1"/>
</dbReference>
<dbReference type="PANTHER" id="PTHR23291:SF118">
    <property type="entry name" value="(RAPE) HYPOTHETICAL PROTEIN"/>
    <property type="match status" value="1"/>
</dbReference>
<dbReference type="PROSITE" id="PS01243">
    <property type="entry name" value="BI1"/>
    <property type="match status" value="1"/>
</dbReference>
<protein>
    <submittedName>
        <fullName evidence="7">Uncharacterized protein</fullName>
    </submittedName>
</protein>
<evidence type="ECO:0000256" key="5">
    <source>
        <dbReference type="ARBA" id="ARBA00023136"/>
    </source>
</evidence>
<evidence type="ECO:0000256" key="3">
    <source>
        <dbReference type="ARBA" id="ARBA00022692"/>
    </source>
</evidence>
<reference evidence="7" key="1">
    <citation type="submission" date="2018-11" db="EMBL/GenBank/DDBJ databases">
        <authorList>
            <consortium name="Genoscope - CEA"/>
            <person name="William W."/>
        </authorList>
    </citation>
    <scope>NUCLEOTIDE SEQUENCE</scope>
</reference>
<feature type="transmembrane region" description="Helical" evidence="6">
    <location>
        <begin position="230"/>
        <end position="248"/>
    </location>
</feature>
<dbReference type="EMBL" id="LR031874">
    <property type="protein sequence ID" value="VDD25475.1"/>
    <property type="molecule type" value="Genomic_DNA"/>
</dbReference>
<evidence type="ECO:0000256" key="6">
    <source>
        <dbReference type="RuleBase" id="RU004379"/>
    </source>
</evidence>
<dbReference type="AlphaFoldDB" id="A0A3P6DTZ0"/>
<keyword evidence="3 6" id="KW-0812">Transmembrane</keyword>
<feature type="transmembrane region" description="Helical" evidence="6">
    <location>
        <begin position="47"/>
        <end position="70"/>
    </location>
</feature>
<comment type="similarity">
    <text evidence="2 6">Belongs to the BI1 family.</text>
</comment>
<organism evidence="7">
    <name type="scientific">Brassica oleracea</name>
    <name type="common">Wild cabbage</name>
    <dbReference type="NCBI Taxonomy" id="3712"/>
    <lineage>
        <taxon>Eukaryota</taxon>
        <taxon>Viridiplantae</taxon>
        <taxon>Streptophyta</taxon>
        <taxon>Embryophyta</taxon>
        <taxon>Tracheophyta</taxon>
        <taxon>Spermatophyta</taxon>
        <taxon>Magnoliopsida</taxon>
        <taxon>eudicotyledons</taxon>
        <taxon>Gunneridae</taxon>
        <taxon>Pentapetalae</taxon>
        <taxon>rosids</taxon>
        <taxon>malvids</taxon>
        <taxon>Brassicales</taxon>
        <taxon>Brassicaceae</taxon>
        <taxon>Brassiceae</taxon>
        <taxon>Brassica</taxon>
    </lineage>
</organism>
<dbReference type="Pfam" id="PF01027">
    <property type="entry name" value="Bax1-I"/>
    <property type="match status" value="1"/>
</dbReference>
<keyword evidence="4 6" id="KW-1133">Transmembrane helix</keyword>
<dbReference type="GO" id="GO:0016020">
    <property type="term" value="C:membrane"/>
    <property type="evidence" value="ECO:0007669"/>
    <property type="project" value="UniProtKB-SubCell"/>
</dbReference>
<dbReference type="InterPro" id="IPR006214">
    <property type="entry name" value="Bax_inhibitor_1-related"/>
</dbReference>
<evidence type="ECO:0000256" key="4">
    <source>
        <dbReference type="ARBA" id="ARBA00022989"/>
    </source>
</evidence>
<feature type="transmembrane region" description="Helical" evidence="6">
    <location>
        <begin position="108"/>
        <end position="128"/>
    </location>
</feature>
<proteinExistence type="inferred from homology"/>
<comment type="subcellular location">
    <subcellularLocation>
        <location evidence="1">Membrane</location>
        <topology evidence="1">Multi-pass membrane protein</topology>
    </subcellularLocation>
</comment>
<feature type="transmembrane region" description="Helical" evidence="6">
    <location>
        <begin position="76"/>
        <end position="101"/>
    </location>
</feature>
<feature type="transmembrane region" description="Helical" evidence="6">
    <location>
        <begin position="162"/>
        <end position="185"/>
    </location>
</feature>
<keyword evidence="5 6" id="KW-0472">Membrane</keyword>
<evidence type="ECO:0000256" key="1">
    <source>
        <dbReference type="ARBA" id="ARBA00004141"/>
    </source>
</evidence>
<name>A0A3P6DTZ0_BRAOL</name>